<feature type="signal peptide" evidence="2">
    <location>
        <begin position="1"/>
        <end position="22"/>
    </location>
</feature>
<accession>A0A6D2L5G3</accession>
<feature type="region of interest" description="Disordered" evidence="1">
    <location>
        <begin position="20"/>
        <end position="59"/>
    </location>
</feature>
<dbReference type="OrthoDB" id="1112912at2759"/>
<dbReference type="AlphaFoldDB" id="A0A6D2L5G3"/>
<dbReference type="EMBL" id="CACVBM020001607">
    <property type="protein sequence ID" value="CAA7055212.1"/>
    <property type="molecule type" value="Genomic_DNA"/>
</dbReference>
<gene>
    <name evidence="3" type="ORF">MERR_LOCUS42448</name>
</gene>
<evidence type="ECO:0000313" key="4">
    <source>
        <dbReference type="Proteomes" id="UP000467841"/>
    </source>
</evidence>
<evidence type="ECO:0000313" key="3">
    <source>
        <dbReference type="EMBL" id="CAA7055212.1"/>
    </source>
</evidence>
<keyword evidence="4" id="KW-1185">Reference proteome</keyword>
<feature type="chain" id="PRO_5025452495" evidence="2">
    <location>
        <begin position="23"/>
        <end position="126"/>
    </location>
</feature>
<evidence type="ECO:0000256" key="2">
    <source>
        <dbReference type="SAM" id="SignalP"/>
    </source>
</evidence>
<keyword evidence="2" id="KW-0732">Signal</keyword>
<proteinExistence type="predicted"/>
<feature type="compositionally biased region" description="Low complexity" evidence="1">
    <location>
        <begin position="32"/>
        <end position="42"/>
    </location>
</feature>
<dbReference type="Proteomes" id="UP000467841">
    <property type="component" value="Unassembled WGS sequence"/>
</dbReference>
<reference evidence="3" key="1">
    <citation type="submission" date="2020-01" db="EMBL/GenBank/DDBJ databases">
        <authorList>
            <person name="Mishra B."/>
        </authorList>
    </citation>
    <scope>NUCLEOTIDE SEQUENCE [LARGE SCALE GENOMIC DNA]</scope>
</reference>
<name>A0A6D2L5G3_9BRAS</name>
<comment type="caution">
    <text evidence="3">The sequence shown here is derived from an EMBL/GenBank/DDBJ whole genome shotgun (WGS) entry which is preliminary data.</text>
</comment>
<protein>
    <submittedName>
        <fullName evidence="3">Uncharacterized protein</fullName>
    </submittedName>
</protein>
<sequence>MARRFTFVFLLIAFALAGGSYAADSSSPSPPTTTSNTTVKSPPATPAEKNSTDAKDYSDYDVPLDLAPEGVEVVEDYAPIDVKGVDSLAEPEEELSKIENKPTNAASSFYSSFSLALIVASNLFLF</sequence>
<organism evidence="3 4">
    <name type="scientific">Microthlaspi erraticum</name>
    <dbReference type="NCBI Taxonomy" id="1685480"/>
    <lineage>
        <taxon>Eukaryota</taxon>
        <taxon>Viridiplantae</taxon>
        <taxon>Streptophyta</taxon>
        <taxon>Embryophyta</taxon>
        <taxon>Tracheophyta</taxon>
        <taxon>Spermatophyta</taxon>
        <taxon>Magnoliopsida</taxon>
        <taxon>eudicotyledons</taxon>
        <taxon>Gunneridae</taxon>
        <taxon>Pentapetalae</taxon>
        <taxon>rosids</taxon>
        <taxon>malvids</taxon>
        <taxon>Brassicales</taxon>
        <taxon>Brassicaceae</taxon>
        <taxon>Coluteocarpeae</taxon>
        <taxon>Microthlaspi</taxon>
    </lineage>
</organism>
<evidence type="ECO:0000256" key="1">
    <source>
        <dbReference type="SAM" id="MobiDB-lite"/>
    </source>
</evidence>